<dbReference type="InterPro" id="IPR036388">
    <property type="entry name" value="WH-like_DNA-bd_sf"/>
</dbReference>
<gene>
    <name evidence="5" type="ORF">H4W34_004065</name>
</gene>
<organism evidence="5 6">
    <name type="scientific">Actinomadura algeriensis</name>
    <dbReference type="NCBI Taxonomy" id="1679523"/>
    <lineage>
        <taxon>Bacteria</taxon>
        <taxon>Bacillati</taxon>
        <taxon>Actinomycetota</taxon>
        <taxon>Actinomycetes</taxon>
        <taxon>Streptosporangiales</taxon>
        <taxon>Thermomonosporaceae</taxon>
        <taxon>Actinomadura</taxon>
    </lineage>
</organism>
<dbReference type="EMBL" id="JADBDZ010000001">
    <property type="protein sequence ID" value="MBE1534232.1"/>
    <property type="molecule type" value="Genomic_DNA"/>
</dbReference>
<evidence type="ECO:0000313" key="6">
    <source>
        <dbReference type="Proteomes" id="UP000627838"/>
    </source>
</evidence>
<dbReference type="PRINTS" id="PR00035">
    <property type="entry name" value="HTHGNTR"/>
</dbReference>
<protein>
    <submittedName>
        <fullName evidence="5">GntR family transcriptional regulator</fullName>
    </submittedName>
</protein>
<dbReference type="SMART" id="SM00345">
    <property type="entry name" value="HTH_GNTR"/>
    <property type="match status" value="1"/>
</dbReference>
<evidence type="ECO:0000256" key="3">
    <source>
        <dbReference type="ARBA" id="ARBA00023163"/>
    </source>
</evidence>
<dbReference type="InterPro" id="IPR000524">
    <property type="entry name" value="Tscrpt_reg_HTH_GntR"/>
</dbReference>
<evidence type="ECO:0000256" key="2">
    <source>
        <dbReference type="ARBA" id="ARBA00023125"/>
    </source>
</evidence>
<dbReference type="Proteomes" id="UP000627838">
    <property type="component" value="Unassembled WGS sequence"/>
</dbReference>
<sequence>MVEIVDGPVPKYEQLAALLRARIAAGEWAPGQAIPSETVLEGEFGLARGTIRKAIAALRDEGVIVTTRGKGSYVSEQAPDRP</sequence>
<name>A0ABR9JUI6_9ACTN</name>
<dbReference type="PANTHER" id="PTHR44846:SF1">
    <property type="entry name" value="MANNOSYL-D-GLYCERATE TRANSPORT_METABOLISM SYSTEM REPRESSOR MNGR-RELATED"/>
    <property type="match status" value="1"/>
</dbReference>
<dbReference type="CDD" id="cd07377">
    <property type="entry name" value="WHTH_GntR"/>
    <property type="match status" value="1"/>
</dbReference>
<dbReference type="RefSeq" id="WP_192760644.1">
    <property type="nucleotide sequence ID" value="NZ_JADBDZ010000001.1"/>
</dbReference>
<dbReference type="Pfam" id="PF00392">
    <property type="entry name" value="GntR"/>
    <property type="match status" value="1"/>
</dbReference>
<proteinExistence type="predicted"/>
<keyword evidence="1" id="KW-0805">Transcription regulation</keyword>
<dbReference type="InterPro" id="IPR050679">
    <property type="entry name" value="Bact_HTH_transcr_reg"/>
</dbReference>
<dbReference type="PANTHER" id="PTHR44846">
    <property type="entry name" value="MANNOSYL-D-GLYCERATE TRANSPORT/METABOLISM SYSTEM REPRESSOR MNGR-RELATED"/>
    <property type="match status" value="1"/>
</dbReference>
<comment type="caution">
    <text evidence="5">The sequence shown here is derived from an EMBL/GenBank/DDBJ whole genome shotgun (WGS) entry which is preliminary data.</text>
</comment>
<dbReference type="InterPro" id="IPR036390">
    <property type="entry name" value="WH_DNA-bd_sf"/>
</dbReference>
<evidence type="ECO:0000256" key="1">
    <source>
        <dbReference type="ARBA" id="ARBA00023015"/>
    </source>
</evidence>
<accession>A0ABR9JUI6</accession>
<keyword evidence="6" id="KW-1185">Reference proteome</keyword>
<evidence type="ECO:0000313" key="5">
    <source>
        <dbReference type="EMBL" id="MBE1534232.1"/>
    </source>
</evidence>
<dbReference type="SUPFAM" id="SSF46785">
    <property type="entry name" value="Winged helix' DNA-binding domain"/>
    <property type="match status" value="1"/>
</dbReference>
<feature type="domain" description="HTH gntR-type" evidence="4">
    <location>
        <begin position="9"/>
        <end position="77"/>
    </location>
</feature>
<dbReference type="PROSITE" id="PS50949">
    <property type="entry name" value="HTH_GNTR"/>
    <property type="match status" value="1"/>
</dbReference>
<keyword evidence="3" id="KW-0804">Transcription</keyword>
<keyword evidence="2" id="KW-0238">DNA-binding</keyword>
<reference evidence="5 6" key="1">
    <citation type="submission" date="2020-10" db="EMBL/GenBank/DDBJ databases">
        <title>Sequencing the genomes of 1000 actinobacteria strains.</title>
        <authorList>
            <person name="Klenk H.-P."/>
        </authorList>
    </citation>
    <scope>NUCLEOTIDE SEQUENCE [LARGE SCALE GENOMIC DNA]</scope>
    <source>
        <strain evidence="5 6">DSM 46744</strain>
    </source>
</reference>
<dbReference type="Gene3D" id="1.10.10.10">
    <property type="entry name" value="Winged helix-like DNA-binding domain superfamily/Winged helix DNA-binding domain"/>
    <property type="match status" value="1"/>
</dbReference>
<evidence type="ECO:0000259" key="4">
    <source>
        <dbReference type="PROSITE" id="PS50949"/>
    </source>
</evidence>